<dbReference type="OrthoDB" id="9805101at2"/>
<comment type="subunit">
    <text evidence="6">Forms a complex with DabB.</text>
</comment>
<feature type="binding site" evidence="6">
    <location>
        <position position="526"/>
    </location>
    <ligand>
        <name>Zn(2+)</name>
        <dbReference type="ChEBI" id="CHEBI:29105"/>
    </ligand>
</feature>
<comment type="caution">
    <text evidence="7">The sequence shown here is derived from an EMBL/GenBank/DDBJ whole genome shotgun (WGS) entry which is preliminary data.</text>
</comment>
<evidence type="ECO:0000256" key="3">
    <source>
        <dbReference type="ARBA" id="ARBA00022723"/>
    </source>
</evidence>
<proteinExistence type="inferred from homology"/>
<sequence>MKPSLCSTAPSSVINGEGVMRAAQSAASRIAPIWPLKTFVAVNPFVGLTKHGFFESAELMARAAGARMTMPRSFYLDALAKGELRLSDVAEALAATPQARGNFVDPQQLLRAAQQEQQQPIAVTPTIADLAAQHSGVDWPALVTERIALFAADYFDQGQATWNMVSYQIGLYAQWREIALIDRAPEVAGLRGFRSAVAALPETAELLLLSASKQLGVPAAALDGYYHRLLMSIGGFAGHARYRQWQQQLYGRNDTALVELLALRLAWDAVLAQVLPQLADQLPSWREALTAPLGEAQRRSLLIDVVLQTAFDAAWQRQLATQIQRPAPPPRLRAPKVLAAFCIDVRSERFRRALESVTPQVETIGFGGFFGVPIEYVPIGHRHGGAQCPVLLKPSHVVHETVRDAAPLEPARIAARRLVRRWAAKAWHSFRLAAVSSFAYVETLGLMYAAKLLGNSFGLSRAAPQPALVGLSRSVRRRLKPGIDPSQANGRHSGFALGDRVAMAETILRGMSLTTSFARLVVLVGHGATTVNNPHASGLDCGACGGHSGEANARVAVEILADPQVRAQLRTRGIVIPEDTVFLAALHDTTTDEVHVFETDLVPDNHSAELAAFQHALALAGRVARAERMLQFEPCARVRVDAKIVERSRDWSQVRPEWGLAGCAAFIAAPRERTAGLDLAGKSFLHSYDWRQDQDFATLHTIMTAPMIVASWISLQYYGSTVDNAVFGSGNKVLHNVVGTIGVLEGNGGDLRPGLPWQSLHDGERLVHQPLRLPVVIEAPTAAIEGVIAAHAGVRELVEGGWIALFAIDDHGALTRRPARSATWVSMSPALIDQAA</sequence>
<dbReference type="HAMAP" id="MF_01871">
    <property type="entry name" value="DabA"/>
    <property type="match status" value="1"/>
</dbReference>
<evidence type="ECO:0000256" key="5">
    <source>
        <dbReference type="ARBA" id="ARBA00023136"/>
    </source>
</evidence>
<dbReference type="Pfam" id="PF10070">
    <property type="entry name" value="DabA"/>
    <property type="match status" value="1"/>
</dbReference>
<reference evidence="7 8" key="1">
    <citation type="submission" date="2018-06" db="EMBL/GenBank/DDBJ databases">
        <title>Genomic Encyclopedia of Archaeal and Bacterial Type Strains, Phase II (KMG-II): from individual species to whole genera.</title>
        <authorList>
            <person name="Goeker M."/>
        </authorList>
    </citation>
    <scope>NUCLEOTIDE SEQUENCE [LARGE SCALE GENOMIC DNA]</scope>
    <source>
        <strain evidence="7 8">JCM 11668</strain>
    </source>
</reference>
<dbReference type="AlphaFoldDB" id="A0A318T842"/>
<evidence type="ECO:0000256" key="2">
    <source>
        <dbReference type="ARBA" id="ARBA00022475"/>
    </source>
</evidence>
<comment type="function">
    <text evidence="6">Part of an energy-coupled inorganic carbon pump.</text>
</comment>
<evidence type="ECO:0000313" key="7">
    <source>
        <dbReference type="EMBL" id="PYF01171.1"/>
    </source>
</evidence>
<protein>
    <recommendedName>
        <fullName evidence="6">Probable inorganic carbon transporter subunit DabA</fullName>
    </recommendedName>
</protein>
<dbReference type="EMBL" id="QJTI01000025">
    <property type="protein sequence ID" value="PYF01171.1"/>
    <property type="molecule type" value="Genomic_DNA"/>
</dbReference>
<dbReference type="RefSeq" id="WP_110782246.1">
    <property type="nucleotide sequence ID" value="NZ_QJTI01000025.1"/>
</dbReference>
<feature type="binding site" evidence="6">
    <location>
        <position position="541"/>
    </location>
    <ligand>
        <name>Zn(2+)</name>
        <dbReference type="ChEBI" id="CHEBI:29105"/>
    </ligand>
</feature>
<gene>
    <name evidence="6" type="primary">dabA</name>
    <name evidence="7" type="ORF">BJ122_1253</name>
</gene>
<evidence type="ECO:0000313" key="8">
    <source>
        <dbReference type="Proteomes" id="UP000248148"/>
    </source>
</evidence>
<dbReference type="PANTHER" id="PTHR38344">
    <property type="entry name" value="UPF0753 PROTEIN AQ_863"/>
    <property type="match status" value="1"/>
</dbReference>
<comment type="similarity">
    <text evidence="6">Belongs to the inorganic carbon transporter (TC 9.A.2) DabA family.</text>
</comment>
<evidence type="ECO:0000256" key="1">
    <source>
        <dbReference type="ARBA" id="ARBA00022448"/>
    </source>
</evidence>
<feature type="binding site" evidence="6">
    <location>
        <position position="342"/>
    </location>
    <ligand>
        <name>Zn(2+)</name>
        <dbReference type="ChEBI" id="CHEBI:29105"/>
    </ligand>
</feature>
<comment type="subcellular location">
    <subcellularLocation>
        <location evidence="6">Cell membrane</location>
        <topology evidence="6">Peripheral membrane protein</topology>
    </subcellularLocation>
</comment>
<dbReference type="InterPro" id="IPR018752">
    <property type="entry name" value="DabA"/>
</dbReference>
<feature type="binding site" evidence="6">
    <location>
        <position position="344"/>
    </location>
    <ligand>
        <name>Zn(2+)</name>
        <dbReference type="ChEBI" id="CHEBI:29105"/>
    </ligand>
</feature>
<keyword evidence="5 6" id="KW-0472">Membrane</keyword>
<dbReference type="PANTHER" id="PTHR38344:SF1">
    <property type="entry name" value="INORGANIC CARBON TRANSPORTER SUBUNIT DABA-RELATED"/>
    <property type="match status" value="1"/>
</dbReference>
<keyword evidence="3 6" id="KW-0479">Metal-binding</keyword>
<keyword evidence="4 6" id="KW-0862">Zinc</keyword>
<dbReference type="GO" id="GO:0008270">
    <property type="term" value="F:zinc ion binding"/>
    <property type="evidence" value="ECO:0007669"/>
    <property type="project" value="UniProtKB-UniRule"/>
</dbReference>
<keyword evidence="1 6" id="KW-0813">Transport</keyword>
<accession>A0A318T842</accession>
<evidence type="ECO:0000256" key="4">
    <source>
        <dbReference type="ARBA" id="ARBA00022833"/>
    </source>
</evidence>
<organism evidence="7 8">
    <name type="scientific">Rhodopseudomonas faecalis</name>
    <dbReference type="NCBI Taxonomy" id="99655"/>
    <lineage>
        <taxon>Bacteria</taxon>
        <taxon>Pseudomonadati</taxon>
        <taxon>Pseudomonadota</taxon>
        <taxon>Alphaproteobacteria</taxon>
        <taxon>Hyphomicrobiales</taxon>
        <taxon>Nitrobacteraceae</taxon>
        <taxon>Rhodopseudomonas</taxon>
    </lineage>
</organism>
<name>A0A318T842_9BRAD</name>
<dbReference type="GO" id="GO:0005886">
    <property type="term" value="C:plasma membrane"/>
    <property type="evidence" value="ECO:0007669"/>
    <property type="project" value="UniProtKB-SubCell"/>
</dbReference>
<evidence type="ECO:0000256" key="6">
    <source>
        <dbReference type="HAMAP-Rule" id="MF_01871"/>
    </source>
</evidence>
<keyword evidence="2 6" id="KW-1003">Cell membrane</keyword>
<keyword evidence="8" id="KW-1185">Reference proteome</keyword>
<dbReference type="Proteomes" id="UP000248148">
    <property type="component" value="Unassembled WGS sequence"/>
</dbReference>
<comment type="cofactor">
    <cofactor evidence="6">
        <name>Zn(2+)</name>
        <dbReference type="ChEBI" id="CHEBI:29105"/>
    </cofactor>
</comment>